<proteinExistence type="predicted"/>
<evidence type="ECO:0000313" key="1">
    <source>
        <dbReference type="EMBL" id="SHN65767.1"/>
    </source>
</evidence>
<protein>
    <recommendedName>
        <fullName evidence="3">Nitrogen regulatory protein P-II family</fullName>
    </recommendedName>
</protein>
<name>A0A1M7T4Y8_9FIRM</name>
<dbReference type="Gene3D" id="3.30.70.120">
    <property type="match status" value="1"/>
</dbReference>
<reference evidence="2" key="1">
    <citation type="submission" date="2016-12" db="EMBL/GenBank/DDBJ databases">
        <authorList>
            <person name="Varghese N."/>
            <person name="Submissions S."/>
        </authorList>
    </citation>
    <scope>NUCLEOTIDE SEQUENCE [LARGE SCALE GENOMIC DNA]</scope>
    <source>
        <strain evidence="2">DSM 11544</strain>
    </source>
</reference>
<dbReference type="PROSITE" id="PS51343">
    <property type="entry name" value="PII_GLNB_DOM"/>
    <property type="match status" value="1"/>
</dbReference>
<evidence type="ECO:0000313" key="2">
    <source>
        <dbReference type="Proteomes" id="UP000184010"/>
    </source>
</evidence>
<gene>
    <name evidence="1" type="ORF">SAMN02745215_01570</name>
</gene>
<dbReference type="GO" id="GO:0006808">
    <property type="term" value="P:regulation of nitrogen utilization"/>
    <property type="evidence" value="ECO:0007669"/>
    <property type="project" value="InterPro"/>
</dbReference>
<dbReference type="SMART" id="SM00938">
    <property type="entry name" value="P-II"/>
    <property type="match status" value="1"/>
</dbReference>
<dbReference type="InterPro" id="IPR015867">
    <property type="entry name" value="N-reg_PII/ATP_PRibTrfase_C"/>
</dbReference>
<dbReference type="Proteomes" id="UP000184010">
    <property type="component" value="Unassembled WGS sequence"/>
</dbReference>
<dbReference type="EMBL" id="FRDN01000005">
    <property type="protein sequence ID" value="SHN65767.1"/>
    <property type="molecule type" value="Genomic_DNA"/>
</dbReference>
<dbReference type="AlphaFoldDB" id="A0A1M7T4Y8"/>
<dbReference type="InterPro" id="IPR002187">
    <property type="entry name" value="N-reg_PII"/>
</dbReference>
<dbReference type="GO" id="GO:0030234">
    <property type="term" value="F:enzyme regulator activity"/>
    <property type="evidence" value="ECO:0007669"/>
    <property type="project" value="InterPro"/>
</dbReference>
<sequence length="101" mass="10872">MEDYKLIVTIVNKGKGEKVVEITHCAGAEGGTVLAGRGTAVKLLLGISIEPEKEIVLTLIKKDKAQAVLDAIVEKMELQEPNRGIAFMFSLDQVAGISKSY</sequence>
<dbReference type="STRING" id="1121395.SAMN02745215_01570"/>
<dbReference type="InterPro" id="IPR011322">
    <property type="entry name" value="N-reg_PII-like_a/b"/>
</dbReference>
<evidence type="ECO:0008006" key="3">
    <source>
        <dbReference type="Google" id="ProtNLM"/>
    </source>
</evidence>
<accession>A0A1M7T4Y8</accession>
<dbReference type="RefSeq" id="WP_072772072.1">
    <property type="nucleotide sequence ID" value="NZ_FRDN01000005.1"/>
</dbReference>
<organism evidence="1 2">
    <name type="scientific">Desulfitobacterium chlororespirans DSM 11544</name>
    <dbReference type="NCBI Taxonomy" id="1121395"/>
    <lineage>
        <taxon>Bacteria</taxon>
        <taxon>Bacillati</taxon>
        <taxon>Bacillota</taxon>
        <taxon>Clostridia</taxon>
        <taxon>Eubacteriales</taxon>
        <taxon>Desulfitobacteriaceae</taxon>
        <taxon>Desulfitobacterium</taxon>
    </lineage>
</organism>
<dbReference type="SUPFAM" id="SSF54913">
    <property type="entry name" value="GlnB-like"/>
    <property type="match status" value="1"/>
</dbReference>
<keyword evidence="2" id="KW-1185">Reference proteome</keyword>